<dbReference type="Gene3D" id="3.40.50.1820">
    <property type="entry name" value="alpha/beta hydrolase"/>
    <property type="match status" value="1"/>
</dbReference>
<keyword evidence="1" id="KW-0325">Glycoprotein</keyword>
<organism evidence="3 4">
    <name type="scientific">Araneus ventricosus</name>
    <name type="common">Orbweaver spider</name>
    <name type="synonym">Epeira ventricosa</name>
    <dbReference type="NCBI Taxonomy" id="182803"/>
    <lineage>
        <taxon>Eukaryota</taxon>
        <taxon>Metazoa</taxon>
        <taxon>Ecdysozoa</taxon>
        <taxon>Arthropoda</taxon>
        <taxon>Chelicerata</taxon>
        <taxon>Arachnida</taxon>
        <taxon>Araneae</taxon>
        <taxon>Araneomorphae</taxon>
        <taxon>Entelegynae</taxon>
        <taxon>Araneoidea</taxon>
        <taxon>Araneidae</taxon>
        <taxon>Araneus</taxon>
    </lineage>
</organism>
<accession>A0A4Y2PMW2</accession>
<name>A0A4Y2PMW2_ARAVE</name>
<evidence type="ECO:0000256" key="1">
    <source>
        <dbReference type="ARBA" id="ARBA00023180"/>
    </source>
</evidence>
<dbReference type="OrthoDB" id="408631at2759"/>
<proteinExistence type="predicted"/>
<dbReference type="PANTHER" id="PTHR11559">
    <property type="entry name" value="CARBOXYLESTERASE"/>
    <property type="match status" value="1"/>
</dbReference>
<reference evidence="3 4" key="1">
    <citation type="journal article" date="2019" name="Sci. Rep.">
        <title>Orb-weaving spider Araneus ventricosus genome elucidates the spidroin gene catalogue.</title>
        <authorList>
            <person name="Kono N."/>
            <person name="Nakamura H."/>
            <person name="Ohtoshi R."/>
            <person name="Moran D.A.P."/>
            <person name="Shinohara A."/>
            <person name="Yoshida Y."/>
            <person name="Fujiwara M."/>
            <person name="Mori M."/>
            <person name="Tomita M."/>
            <person name="Arakawa K."/>
        </authorList>
    </citation>
    <scope>NUCLEOTIDE SEQUENCE [LARGE SCALE GENOMIC DNA]</scope>
</reference>
<evidence type="ECO:0000259" key="2">
    <source>
        <dbReference type="Pfam" id="PF00135"/>
    </source>
</evidence>
<dbReference type="SUPFAM" id="SSF53474">
    <property type="entry name" value="alpha/beta-Hydrolases"/>
    <property type="match status" value="1"/>
</dbReference>
<evidence type="ECO:0000313" key="3">
    <source>
        <dbReference type="EMBL" id="GBN52253.1"/>
    </source>
</evidence>
<feature type="non-terminal residue" evidence="3">
    <location>
        <position position="1"/>
    </location>
</feature>
<dbReference type="Pfam" id="PF00135">
    <property type="entry name" value="COesterase"/>
    <property type="match status" value="1"/>
</dbReference>
<dbReference type="InterPro" id="IPR002018">
    <property type="entry name" value="CarbesteraseB"/>
</dbReference>
<dbReference type="Proteomes" id="UP000499080">
    <property type="component" value="Unassembled WGS sequence"/>
</dbReference>
<keyword evidence="4" id="KW-1185">Reference proteome</keyword>
<feature type="domain" description="Carboxylesterase type B" evidence="2">
    <location>
        <begin position="1"/>
        <end position="104"/>
    </location>
</feature>
<dbReference type="InterPro" id="IPR029058">
    <property type="entry name" value="AB_hydrolase_fold"/>
</dbReference>
<gene>
    <name evidence="3" type="ORF">AVEN_90115_1</name>
</gene>
<comment type="caution">
    <text evidence="3">The sequence shown here is derived from an EMBL/GenBank/DDBJ whole genome shotgun (WGS) entry which is preliminary data.</text>
</comment>
<dbReference type="AlphaFoldDB" id="A0A4Y2PMW2"/>
<dbReference type="InterPro" id="IPR050309">
    <property type="entry name" value="Type-B_Carboxylest/Lipase"/>
</dbReference>
<evidence type="ECO:0000313" key="4">
    <source>
        <dbReference type="Proteomes" id="UP000499080"/>
    </source>
</evidence>
<protein>
    <recommendedName>
        <fullName evidence="2">Carboxylesterase type B domain-containing protein</fullName>
    </recommendedName>
</protein>
<dbReference type="EMBL" id="BGPR01133880">
    <property type="protein sequence ID" value="GBN52253.1"/>
    <property type="molecule type" value="Genomic_DNA"/>
</dbReference>
<sequence>LYDILEGLKWVNKYIAAFGGDTSRITLAGQGAGSTAAGLLSTSPLAKGLFQRVIMESGSPGYPDRDSIKLNMDISQKVAERLYCANKTHTIQNTPTEVLKCLRSRWLIFPIVLLSRMKMKAT</sequence>